<reference evidence="2 3" key="1">
    <citation type="submission" date="2024-06" db="EMBL/GenBank/DDBJ databases">
        <title>The Natural Products Discovery Center: Release of the First 8490 Sequenced Strains for Exploring Actinobacteria Biosynthetic Diversity.</title>
        <authorList>
            <person name="Kalkreuter E."/>
            <person name="Kautsar S.A."/>
            <person name="Yang D."/>
            <person name="Bader C.D."/>
            <person name="Teijaro C.N."/>
            <person name="Fluegel L."/>
            <person name="Davis C.M."/>
            <person name="Simpson J.R."/>
            <person name="Lauterbach L."/>
            <person name="Steele A.D."/>
            <person name="Gui C."/>
            <person name="Meng S."/>
            <person name="Li G."/>
            <person name="Viehrig K."/>
            <person name="Ye F."/>
            <person name="Su P."/>
            <person name="Kiefer A.F."/>
            <person name="Nichols A."/>
            <person name="Cepeda A.J."/>
            <person name="Yan W."/>
            <person name="Fan B."/>
            <person name="Jiang Y."/>
            <person name="Adhikari A."/>
            <person name="Zheng C.-J."/>
            <person name="Schuster L."/>
            <person name="Cowan T.M."/>
            <person name="Smanski M.J."/>
            <person name="Chevrette M.G."/>
            <person name="De Carvalho L.P.S."/>
            <person name="Shen B."/>
        </authorList>
    </citation>
    <scope>NUCLEOTIDE SEQUENCE [LARGE SCALE GENOMIC DNA]</scope>
    <source>
        <strain evidence="2 3">NPDC000634</strain>
    </source>
</reference>
<dbReference type="SUPFAM" id="SSF160631">
    <property type="entry name" value="SMI1/KNR4-like"/>
    <property type="match status" value="1"/>
</dbReference>
<evidence type="ECO:0000259" key="1">
    <source>
        <dbReference type="SMART" id="SM00860"/>
    </source>
</evidence>
<dbReference type="InterPro" id="IPR018958">
    <property type="entry name" value="Knr4/Smi1-like_dom"/>
</dbReference>
<dbReference type="Proteomes" id="UP001458415">
    <property type="component" value="Unassembled WGS sequence"/>
</dbReference>
<dbReference type="InterPro" id="IPR037883">
    <property type="entry name" value="Knr4/Smi1-like_sf"/>
</dbReference>
<dbReference type="Gene3D" id="3.40.1580.10">
    <property type="entry name" value="SMI1/KNR4-like"/>
    <property type="match status" value="1"/>
</dbReference>
<organism evidence="2 3">
    <name type="scientific">Streptomyces carpinensis</name>
    <dbReference type="NCBI Taxonomy" id="66369"/>
    <lineage>
        <taxon>Bacteria</taxon>
        <taxon>Bacillati</taxon>
        <taxon>Actinomycetota</taxon>
        <taxon>Actinomycetes</taxon>
        <taxon>Kitasatosporales</taxon>
        <taxon>Streptomycetaceae</taxon>
        <taxon>Streptomyces</taxon>
    </lineage>
</organism>
<evidence type="ECO:0000313" key="3">
    <source>
        <dbReference type="Proteomes" id="UP001458415"/>
    </source>
</evidence>
<proteinExistence type="predicted"/>
<name>A0ABV1WEG4_9ACTN</name>
<accession>A0ABV1WEG4</accession>
<dbReference type="Pfam" id="PF09346">
    <property type="entry name" value="SMI1_KNR4"/>
    <property type="match status" value="1"/>
</dbReference>
<protein>
    <submittedName>
        <fullName evidence="2">SMI1/KNR4 family protein</fullName>
    </submittedName>
</protein>
<keyword evidence="3" id="KW-1185">Reference proteome</keyword>
<gene>
    <name evidence="2" type="ORF">ABT317_37970</name>
</gene>
<sequence length="457" mass="48532">MPSLHDFATWEPLLRLLWAGNADRLAAPDGHVGGQIGRFGWSVPVRRGFPRPGQAAREEDMQQEFAAVRRVQSALAEAGEDSVSFVAEPAPAGRAVLHVLCSGPAVEPGIGDPHPGSLVLVEGAVPEPWRRLPDPVPGVAPAPSADPAALERTLRERVPGTIGATEAEIAATEARLGVALPDELKALYRVTRARWDDWRDDHEAADRICRAVGCELFPLDDLYVADAASRPCLWRFAAKEAVVTPPDATVQGLVGSPGWIVFGDNGGGDRIAVDLTPGPRGHTGQIIMLSHERNIGAEPLADSLTDLVLNVPRRGRSGRGGDRPPVVAHVNIRGLTSVEAAAHSGLEVLSIGVWDHDPLSLAPVFGLPRLRTLSAYPGTLADPLEIAELTGLEFLELGPEEWRVLLGAGAVPRGLSAAAVVVHGDRHPLATTALANELLALWDRPPITRTVLEGDLP</sequence>
<dbReference type="EMBL" id="JBEPCU010001086">
    <property type="protein sequence ID" value="MER6982598.1"/>
    <property type="molecule type" value="Genomic_DNA"/>
</dbReference>
<dbReference type="RefSeq" id="WP_086731147.1">
    <property type="nucleotide sequence ID" value="NZ_MUBM01000507.1"/>
</dbReference>
<feature type="domain" description="Knr4/Smi1-like" evidence="1">
    <location>
        <begin position="163"/>
        <end position="310"/>
    </location>
</feature>
<evidence type="ECO:0000313" key="2">
    <source>
        <dbReference type="EMBL" id="MER6982598.1"/>
    </source>
</evidence>
<comment type="caution">
    <text evidence="2">The sequence shown here is derived from an EMBL/GenBank/DDBJ whole genome shotgun (WGS) entry which is preliminary data.</text>
</comment>
<dbReference type="SMART" id="SM00860">
    <property type="entry name" value="SMI1_KNR4"/>
    <property type="match status" value="1"/>
</dbReference>